<evidence type="ECO:0000313" key="1">
    <source>
        <dbReference type="EMBL" id="GIX93375.1"/>
    </source>
</evidence>
<proteinExistence type="predicted"/>
<dbReference type="AlphaFoldDB" id="A0AAV4P9W1"/>
<gene>
    <name evidence="1" type="ORF">CDAR_475661</name>
</gene>
<reference evidence="1 2" key="1">
    <citation type="submission" date="2021-06" db="EMBL/GenBank/DDBJ databases">
        <title>Caerostris darwini draft genome.</title>
        <authorList>
            <person name="Kono N."/>
            <person name="Arakawa K."/>
        </authorList>
    </citation>
    <scope>NUCLEOTIDE SEQUENCE [LARGE SCALE GENOMIC DNA]</scope>
</reference>
<keyword evidence="2" id="KW-1185">Reference proteome</keyword>
<evidence type="ECO:0000313" key="2">
    <source>
        <dbReference type="Proteomes" id="UP001054837"/>
    </source>
</evidence>
<dbReference type="EMBL" id="BPLQ01002493">
    <property type="protein sequence ID" value="GIX93375.1"/>
    <property type="molecule type" value="Genomic_DNA"/>
</dbReference>
<protein>
    <submittedName>
        <fullName evidence="1">Uncharacterized protein</fullName>
    </submittedName>
</protein>
<organism evidence="1 2">
    <name type="scientific">Caerostris darwini</name>
    <dbReference type="NCBI Taxonomy" id="1538125"/>
    <lineage>
        <taxon>Eukaryota</taxon>
        <taxon>Metazoa</taxon>
        <taxon>Ecdysozoa</taxon>
        <taxon>Arthropoda</taxon>
        <taxon>Chelicerata</taxon>
        <taxon>Arachnida</taxon>
        <taxon>Araneae</taxon>
        <taxon>Araneomorphae</taxon>
        <taxon>Entelegynae</taxon>
        <taxon>Araneoidea</taxon>
        <taxon>Araneidae</taxon>
        <taxon>Caerostris</taxon>
    </lineage>
</organism>
<name>A0AAV4P9W1_9ARAC</name>
<comment type="caution">
    <text evidence="1">The sequence shown here is derived from an EMBL/GenBank/DDBJ whole genome shotgun (WGS) entry which is preliminary data.</text>
</comment>
<dbReference type="Proteomes" id="UP001054837">
    <property type="component" value="Unassembled WGS sequence"/>
</dbReference>
<sequence length="120" mass="13409">MCTHAYHKTHPCFDVWYPSACRNPQTITKGCFVSGICRSVATSLAKSPPGVGQGWAKINSPIDMIVCFIHGDVCEQFVLSLAIPLPLLRRPTFRTSDRPFPLKYVDKPIVAVFSMVPSRW</sequence>
<accession>A0AAV4P9W1</accession>